<feature type="region of interest" description="Disordered" evidence="5">
    <location>
        <begin position="17"/>
        <end position="57"/>
    </location>
</feature>
<protein>
    <submittedName>
        <fullName evidence="7">4-hydroxybenzoate polyprenyltransferase</fullName>
    </submittedName>
</protein>
<dbReference type="InterPro" id="IPR000537">
    <property type="entry name" value="UbiA_prenyltransferase"/>
</dbReference>
<evidence type="ECO:0000313" key="7">
    <source>
        <dbReference type="EMBL" id="SDE17325.1"/>
    </source>
</evidence>
<keyword evidence="3 6" id="KW-1133">Transmembrane helix</keyword>
<feature type="transmembrane region" description="Helical" evidence="6">
    <location>
        <begin position="164"/>
        <end position="184"/>
    </location>
</feature>
<dbReference type="Pfam" id="PF01040">
    <property type="entry name" value="UbiA"/>
    <property type="match status" value="1"/>
</dbReference>
<dbReference type="STRING" id="1045774.SAMN05421872_11642"/>
<dbReference type="GO" id="GO:0016020">
    <property type="term" value="C:membrane"/>
    <property type="evidence" value="ECO:0007669"/>
    <property type="project" value="UniProtKB-SubCell"/>
</dbReference>
<evidence type="ECO:0000256" key="3">
    <source>
        <dbReference type="ARBA" id="ARBA00022989"/>
    </source>
</evidence>
<keyword evidence="2 6" id="KW-0812">Transmembrane</keyword>
<dbReference type="Gene3D" id="1.10.357.140">
    <property type="entry name" value="UbiA prenyltransferase"/>
    <property type="match status" value="1"/>
</dbReference>
<keyword evidence="8" id="KW-1185">Reference proteome</keyword>
<organism evidence="7 8">
    <name type="scientific">Nocardioides lianchengensis</name>
    <dbReference type="NCBI Taxonomy" id="1045774"/>
    <lineage>
        <taxon>Bacteria</taxon>
        <taxon>Bacillati</taxon>
        <taxon>Actinomycetota</taxon>
        <taxon>Actinomycetes</taxon>
        <taxon>Propionibacteriales</taxon>
        <taxon>Nocardioidaceae</taxon>
        <taxon>Nocardioides</taxon>
    </lineage>
</organism>
<gene>
    <name evidence="7" type="ORF">SAMN05421872_11642</name>
</gene>
<dbReference type="InterPro" id="IPR044878">
    <property type="entry name" value="UbiA_sf"/>
</dbReference>
<evidence type="ECO:0000256" key="4">
    <source>
        <dbReference type="ARBA" id="ARBA00023136"/>
    </source>
</evidence>
<evidence type="ECO:0000256" key="2">
    <source>
        <dbReference type="ARBA" id="ARBA00022692"/>
    </source>
</evidence>
<accession>A0A1G7ATJ7</accession>
<evidence type="ECO:0000313" key="8">
    <source>
        <dbReference type="Proteomes" id="UP000199034"/>
    </source>
</evidence>
<dbReference type="Proteomes" id="UP000199034">
    <property type="component" value="Unassembled WGS sequence"/>
</dbReference>
<evidence type="ECO:0000256" key="1">
    <source>
        <dbReference type="ARBA" id="ARBA00004141"/>
    </source>
</evidence>
<name>A0A1G7ATJ7_9ACTN</name>
<feature type="transmembrane region" description="Helical" evidence="6">
    <location>
        <begin position="265"/>
        <end position="291"/>
    </location>
</feature>
<feature type="transmembrane region" description="Helical" evidence="6">
    <location>
        <begin position="191"/>
        <end position="210"/>
    </location>
</feature>
<proteinExistence type="predicted"/>
<dbReference type="EMBL" id="FMZM01000016">
    <property type="protein sequence ID" value="SDE17325.1"/>
    <property type="molecule type" value="Genomic_DNA"/>
</dbReference>
<evidence type="ECO:0000256" key="6">
    <source>
        <dbReference type="SAM" id="Phobius"/>
    </source>
</evidence>
<evidence type="ECO:0000256" key="5">
    <source>
        <dbReference type="SAM" id="MobiDB-lite"/>
    </source>
</evidence>
<dbReference type="AlphaFoldDB" id="A0A1G7ATJ7"/>
<reference evidence="7 8" key="1">
    <citation type="submission" date="2016-10" db="EMBL/GenBank/DDBJ databases">
        <authorList>
            <person name="de Groot N.N."/>
        </authorList>
    </citation>
    <scope>NUCLEOTIDE SEQUENCE [LARGE SCALE GENOMIC DNA]</scope>
    <source>
        <strain evidence="7 8">CGMCC 4.6858</strain>
    </source>
</reference>
<keyword evidence="4 6" id="KW-0472">Membrane</keyword>
<keyword evidence="7" id="KW-0808">Transferase</keyword>
<dbReference type="GO" id="GO:0016765">
    <property type="term" value="F:transferase activity, transferring alkyl or aryl (other than methyl) groups"/>
    <property type="evidence" value="ECO:0007669"/>
    <property type="project" value="InterPro"/>
</dbReference>
<comment type="subcellular location">
    <subcellularLocation>
        <location evidence="1">Membrane</location>
        <topology evidence="1">Multi-pass membrane protein</topology>
    </subcellularLocation>
</comment>
<feature type="transmembrane region" description="Helical" evidence="6">
    <location>
        <begin position="222"/>
        <end position="244"/>
    </location>
</feature>
<sequence length="292" mass="30278">MFGPFGTAPWSILHRMPTEPASSAADEPVTTVEQVPTPDPAPESTTGAAPAETPGPNAAPSYLTPVLLLRAAHPRQALLTAVGVAAAAALAGRPTREVLVVLATVLVGQTILGWHNDIVDRERDRRHDLPGKPIAQGRLDPGTVWFALICGVLLLVPLSIATGITAGCLYLASVAIGLLGNLVLREGVLSWLPWAASYALLPGYLSYGGWGGEAVGDPPEPAMVALAALLGVGIHFLRALWGLVPDHADGWTYLPLRLGLRLGASRLLAVASVYTALVVVGLAVTGTYVGLS</sequence>